<gene>
    <name evidence="2" type="ORF">TAO_1450</name>
</gene>
<dbReference type="Pfam" id="PF11067">
    <property type="entry name" value="DUF2868"/>
    <property type="match status" value="1"/>
</dbReference>
<dbReference type="RefSeq" id="WP_096527322.1">
    <property type="nucleotide sequence ID" value="NZ_AP014836.1"/>
</dbReference>
<dbReference type="InterPro" id="IPR021296">
    <property type="entry name" value="DUF2868"/>
</dbReference>
<reference evidence="2 3" key="1">
    <citation type="journal article" date="2017" name="ISME J.">
        <title>An acid-tolerant ammonia-oxidizing ?-proteobacterium from soil.</title>
        <authorList>
            <person name="Hayatsu M."/>
            <person name="Tago K."/>
            <person name="Uchiyama I."/>
            <person name="Toyoda A."/>
            <person name="Wang Y."/>
            <person name="Shimomura Y."/>
            <person name="Okubo T."/>
            <person name="Kurisu F."/>
            <person name="Hirono Y."/>
            <person name="Nonaka K."/>
            <person name="Akiyama H."/>
            <person name="Itoh T."/>
            <person name="Takami H."/>
        </authorList>
    </citation>
    <scope>NUCLEOTIDE SEQUENCE [LARGE SCALE GENOMIC DNA]</scope>
    <source>
        <strain evidence="2 3">TAO100</strain>
    </source>
</reference>
<evidence type="ECO:0000256" key="1">
    <source>
        <dbReference type="SAM" id="Phobius"/>
    </source>
</evidence>
<dbReference type="Proteomes" id="UP000243679">
    <property type="component" value="Chromosome"/>
</dbReference>
<feature type="transmembrane region" description="Helical" evidence="1">
    <location>
        <begin position="79"/>
        <end position="102"/>
    </location>
</feature>
<protein>
    <submittedName>
        <fullName evidence="2">Hypothetical conserved protein</fullName>
    </submittedName>
</protein>
<dbReference type="AlphaFoldDB" id="A0A1Q2SNW0"/>
<accession>A0A1Q2SNW0</accession>
<dbReference type="EMBL" id="AP014836">
    <property type="protein sequence ID" value="BAW80820.1"/>
    <property type="molecule type" value="Genomic_DNA"/>
</dbReference>
<name>A0A1Q2SNW0_9GAMM</name>
<feature type="transmembrane region" description="Helical" evidence="1">
    <location>
        <begin position="293"/>
        <end position="312"/>
    </location>
</feature>
<keyword evidence="1" id="KW-1133">Transmembrane helix</keyword>
<feature type="transmembrane region" description="Helical" evidence="1">
    <location>
        <begin position="195"/>
        <end position="220"/>
    </location>
</feature>
<keyword evidence="1" id="KW-0472">Membrane</keyword>
<proteinExistence type="predicted"/>
<keyword evidence="1" id="KW-0812">Transmembrane</keyword>
<evidence type="ECO:0000313" key="3">
    <source>
        <dbReference type="Proteomes" id="UP000243679"/>
    </source>
</evidence>
<dbReference type="KEGG" id="ntt:TAO_1450"/>
<evidence type="ECO:0000313" key="2">
    <source>
        <dbReference type="EMBL" id="BAW80820.1"/>
    </source>
</evidence>
<sequence length="511" mass="57822">MDRTPLRSNLADLVDLSIKMDLDATVDPESLYHRDRDIGRKLSYLAGKPYCQLRYWLWQVIESDHQSFLGENAVKALRLITLVLLFLGVLVGWITALGVFAYNGTQPVNVINVLAIFVGFQLLLLLMSAVIALPQNLLHFIPGFRPLQDFLSVLSPGRLISPLIRFLPSEHRLAFEAALGRQKIHHIVYNRVRKWLILQLSQVFAVAFNLGALAGCFYLVAVSDLAFGWSTTLEYQADSFYWLMRQLAWPWRDWLEGALPSLDLIEATRFYRLHKGILPNATAVTDAAILGQWWQFLLMGIVFYGLLPRLLALTTARWRFKVALEKAFLHTPGAQQVLDRMNHAVVETGAVEPEVKRLQDLEITQFAKKNSFAGAKGYLITWAGINVEEGQLEDVIQQAVAVKISHVMPAGGKCSIEQDQRVIEELCAIREAAIIIVVKSWEPPLLDFLDFLEALRTALGLERIVMVVPVSFDDKRNLVSTDPKDLDIWRQKLQSLGDPRLAFQPLKFKAD</sequence>
<dbReference type="OrthoDB" id="7056210at2"/>
<organism evidence="2 3">
    <name type="scientific">Candidatus Nitrosoglobus terrae</name>
    <dbReference type="NCBI Taxonomy" id="1630141"/>
    <lineage>
        <taxon>Bacteria</taxon>
        <taxon>Pseudomonadati</taxon>
        <taxon>Pseudomonadota</taxon>
        <taxon>Gammaproteobacteria</taxon>
        <taxon>Chromatiales</taxon>
        <taxon>Chromatiaceae</taxon>
        <taxon>Candidatus Nitrosoglobus</taxon>
    </lineage>
</organism>
<keyword evidence="3" id="KW-1185">Reference proteome</keyword>
<feature type="transmembrane region" description="Helical" evidence="1">
    <location>
        <begin position="108"/>
        <end position="133"/>
    </location>
</feature>